<gene>
    <name evidence="3" type="ORF">EV191_10385</name>
</gene>
<keyword evidence="1" id="KW-1133">Transmembrane helix</keyword>
<evidence type="ECO:0000256" key="1">
    <source>
        <dbReference type="SAM" id="Phobius"/>
    </source>
</evidence>
<reference evidence="3 4" key="1">
    <citation type="submission" date="2019-03" db="EMBL/GenBank/DDBJ databases">
        <title>Genomic Encyclopedia of Type Strains, Phase IV (KMG-IV): sequencing the most valuable type-strain genomes for metagenomic binning, comparative biology and taxonomic classification.</title>
        <authorList>
            <person name="Goeker M."/>
        </authorList>
    </citation>
    <scope>NUCLEOTIDE SEQUENCE [LARGE SCALE GENOMIC DNA]</scope>
    <source>
        <strain evidence="3 4">DSM 45765</strain>
    </source>
</reference>
<keyword evidence="1" id="KW-0812">Transmembrane</keyword>
<dbReference type="InterPro" id="IPR019692">
    <property type="entry name" value="CFP-6_PH"/>
</dbReference>
<feature type="domain" description="Low molecular weight protein antigen 6 PH" evidence="2">
    <location>
        <begin position="58"/>
        <end position="142"/>
    </location>
</feature>
<feature type="transmembrane region" description="Helical" evidence="1">
    <location>
        <begin position="12"/>
        <end position="30"/>
    </location>
</feature>
<evidence type="ECO:0000259" key="2">
    <source>
        <dbReference type="Pfam" id="PF10756"/>
    </source>
</evidence>
<comment type="caution">
    <text evidence="3">The sequence shown here is derived from an EMBL/GenBank/DDBJ whole genome shotgun (WGS) entry which is preliminary data.</text>
</comment>
<dbReference type="EMBL" id="SLXQ01000003">
    <property type="protein sequence ID" value="TCP54045.1"/>
    <property type="molecule type" value="Genomic_DNA"/>
</dbReference>
<keyword evidence="4" id="KW-1185">Reference proteome</keyword>
<feature type="transmembrane region" description="Helical" evidence="1">
    <location>
        <begin position="36"/>
        <end position="57"/>
    </location>
</feature>
<keyword evidence="1" id="KW-0472">Membrane</keyword>
<proteinExistence type="predicted"/>
<organism evidence="3 4">
    <name type="scientific">Tamaricihabitans halophyticus</name>
    <dbReference type="NCBI Taxonomy" id="1262583"/>
    <lineage>
        <taxon>Bacteria</taxon>
        <taxon>Bacillati</taxon>
        <taxon>Actinomycetota</taxon>
        <taxon>Actinomycetes</taxon>
        <taxon>Pseudonocardiales</taxon>
        <taxon>Pseudonocardiaceae</taxon>
        <taxon>Tamaricihabitans</taxon>
    </lineage>
</organism>
<dbReference type="AlphaFoldDB" id="A0A4R2R3T9"/>
<dbReference type="Pfam" id="PF10756">
    <property type="entry name" value="bPH_6"/>
    <property type="match status" value="1"/>
</dbReference>
<protein>
    <submittedName>
        <fullName evidence="3">PH (Pleckstrin Homology) domain-containing protein</fullName>
    </submittedName>
</protein>
<evidence type="ECO:0000313" key="4">
    <source>
        <dbReference type="Proteomes" id="UP000294911"/>
    </source>
</evidence>
<accession>A0A4R2R3T9</accession>
<dbReference type="Proteomes" id="UP000294911">
    <property type="component" value="Unassembled WGS sequence"/>
</dbReference>
<evidence type="ECO:0000313" key="3">
    <source>
        <dbReference type="EMBL" id="TCP54045.1"/>
    </source>
</evidence>
<sequence>MDKSLSWGPPRPLIVICWAAVVALVVWVIFREDPAERVLVSIAALALAGYAAFGTFLRPRLAADRTGVRVRSLSGVRSWDWRQVRVELVISKRLGRDLAMLEIEEHGDPDQLDEHDPAIFVLGWLDLGADPREVAEALEELHAEA</sequence>
<dbReference type="RefSeq" id="WP_165912908.1">
    <property type="nucleotide sequence ID" value="NZ_SLXQ01000003.1"/>
</dbReference>
<name>A0A4R2R3T9_9PSEU</name>